<evidence type="ECO:0000256" key="1">
    <source>
        <dbReference type="SAM" id="MobiDB-lite"/>
    </source>
</evidence>
<dbReference type="OrthoDB" id="3163292at2759"/>
<reference evidence="2 3" key="1">
    <citation type="submission" date="2019-07" db="EMBL/GenBank/DDBJ databases">
        <title>Finished genome of Venturia effusa.</title>
        <authorList>
            <person name="Young C.A."/>
            <person name="Cox M.P."/>
            <person name="Ganley A.R.D."/>
            <person name="David W.J."/>
        </authorList>
    </citation>
    <scope>NUCLEOTIDE SEQUENCE [LARGE SCALE GENOMIC DNA]</scope>
    <source>
        <strain evidence="3">albino</strain>
    </source>
</reference>
<organism evidence="2 3">
    <name type="scientific">Venturia effusa</name>
    <dbReference type="NCBI Taxonomy" id="50376"/>
    <lineage>
        <taxon>Eukaryota</taxon>
        <taxon>Fungi</taxon>
        <taxon>Dikarya</taxon>
        <taxon>Ascomycota</taxon>
        <taxon>Pezizomycotina</taxon>
        <taxon>Dothideomycetes</taxon>
        <taxon>Pleosporomycetidae</taxon>
        <taxon>Venturiales</taxon>
        <taxon>Venturiaceae</taxon>
        <taxon>Venturia</taxon>
    </lineage>
</organism>
<dbReference type="EMBL" id="CP042187">
    <property type="protein sequence ID" value="QDS69673.1"/>
    <property type="molecule type" value="Genomic_DNA"/>
</dbReference>
<keyword evidence="3" id="KW-1185">Reference proteome</keyword>
<name>A0A517L218_9PEZI</name>
<proteinExistence type="predicted"/>
<gene>
    <name evidence="2" type="ORF">FKW77_009584</name>
</gene>
<dbReference type="AlphaFoldDB" id="A0A517L218"/>
<dbReference type="Proteomes" id="UP000316270">
    <property type="component" value="Chromosome 3"/>
</dbReference>
<feature type="region of interest" description="Disordered" evidence="1">
    <location>
        <begin position="62"/>
        <end position="85"/>
    </location>
</feature>
<evidence type="ECO:0000313" key="3">
    <source>
        <dbReference type="Proteomes" id="UP000316270"/>
    </source>
</evidence>
<accession>A0A517L218</accession>
<dbReference type="STRING" id="50376.A0A517L218"/>
<feature type="compositionally biased region" description="Polar residues" evidence="1">
    <location>
        <begin position="69"/>
        <end position="85"/>
    </location>
</feature>
<protein>
    <submittedName>
        <fullName evidence="2">Uncharacterized protein</fullName>
    </submittedName>
</protein>
<evidence type="ECO:0000313" key="2">
    <source>
        <dbReference type="EMBL" id="QDS69673.1"/>
    </source>
</evidence>
<sequence length="483" mass="53973">MPTGQSKHPIHVLACDAICETRIPRLARGAEKGSRNVKWIPHSSELTQRDVSTDHGALFSGRQHPLPTFSHNNQNPSPSSTVDVSENLSSDERWLDLEPLPLITVRFSESWTMADAVLEYATVKELFEQLSTWYGLDYTAPGIRTISQFYDEKNMPGEFIAMTEIQRQVGRFVIALDGHACDSLAISLIPQFIHDFDALKVRYSKVWSFATEINMQASKLYMFAMCLITTDHSSLKSMKDTEAVIFLHKVLQWGHEAAIALVNLVARASDAKNENPSCGSYEDGGSPILATPKQHFRLAFFACCFLLKYLDTGTASAADRDSARNAVSTLFHQTFMRFPCQPQLVRAAAIIEVLGRAIVPDRGRLVAHVRSRLGASLMYNATWTAAELRGRRNDHKPTPTPSQPPLPQIEFTPISTANMGVSYINPENHNGTILTDLDLQMSQNSSFEYQFPWGVWNDALFDALEIGSGSQFYDSSLPMYNFI</sequence>